<dbReference type="OrthoDB" id="4328424at2"/>
<organism evidence="1 2">
    <name type="scientific">Streptomyces tsukubensis</name>
    <dbReference type="NCBI Taxonomy" id="83656"/>
    <lineage>
        <taxon>Bacteria</taxon>
        <taxon>Bacillati</taxon>
        <taxon>Actinomycetota</taxon>
        <taxon>Actinomycetes</taxon>
        <taxon>Kitasatosporales</taxon>
        <taxon>Streptomycetaceae</taxon>
        <taxon>Streptomyces</taxon>
    </lineage>
</organism>
<dbReference type="EMBL" id="MVFC01000012">
    <property type="protein sequence ID" value="OON78370.1"/>
    <property type="molecule type" value="Genomic_DNA"/>
</dbReference>
<sequence length="114" mass="11892">MTRQQTRVLLEQAAATVARTVPGVACLQPGLADLLRSGARRTAPGESTSGARASYRAATGVWRIELRITVLDGYRAVDVTRAVRAAVTDMTGGNGSDPGGEPRVEVTVTVTGIL</sequence>
<reference evidence="1 2" key="1">
    <citation type="submission" date="2017-02" db="EMBL/GenBank/DDBJ databases">
        <title>Draft Genome Sequence of Streptomyces tsukubaensis F601, a Producer of the immunosuppressant tacrolimus FK506.</title>
        <authorList>
            <person name="Zong G."/>
            <person name="Zhong C."/>
            <person name="Fu J."/>
            <person name="Qin R."/>
            <person name="Cao G."/>
        </authorList>
    </citation>
    <scope>NUCLEOTIDE SEQUENCE [LARGE SCALE GENOMIC DNA]</scope>
    <source>
        <strain evidence="1 2">F601</strain>
    </source>
</reference>
<name>A0A1V4A8G2_9ACTN</name>
<protein>
    <recommendedName>
        <fullName evidence="3">Asp23/Gls24 family envelope stress response protein</fullName>
    </recommendedName>
</protein>
<accession>A0A1V4A8G2</accession>
<dbReference type="RefSeq" id="WP_077968871.1">
    <property type="nucleotide sequence ID" value="NZ_CP045178.1"/>
</dbReference>
<comment type="caution">
    <text evidence="1">The sequence shown here is derived from an EMBL/GenBank/DDBJ whole genome shotgun (WGS) entry which is preliminary data.</text>
</comment>
<gene>
    <name evidence="1" type="ORF">B1H18_16385</name>
</gene>
<keyword evidence="2" id="KW-1185">Reference proteome</keyword>
<evidence type="ECO:0000313" key="1">
    <source>
        <dbReference type="EMBL" id="OON78370.1"/>
    </source>
</evidence>
<dbReference type="Proteomes" id="UP000190539">
    <property type="component" value="Unassembled WGS sequence"/>
</dbReference>
<evidence type="ECO:0008006" key="3">
    <source>
        <dbReference type="Google" id="ProtNLM"/>
    </source>
</evidence>
<evidence type="ECO:0000313" key="2">
    <source>
        <dbReference type="Proteomes" id="UP000190539"/>
    </source>
</evidence>
<proteinExistence type="predicted"/>
<dbReference type="AlphaFoldDB" id="A0A1V4A8G2"/>